<dbReference type="GO" id="GO:0005829">
    <property type="term" value="C:cytosol"/>
    <property type="evidence" value="ECO:0007669"/>
    <property type="project" value="TreeGrafter"/>
</dbReference>
<dbReference type="GeneTree" id="ENSGT00500000044890"/>
<dbReference type="Gene3D" id="6.10.140.1610">
    <property type="match status" value="1"/>
</dbReference>
<evidence type="ECO:0000313" key="6">
    <source>
        <dbReference type="EMBL" id="AFP04826.1"/>
    </source>
</evidence>
<protein>
    <submittedName>
        <fullName evidence="6 7">Mid1-interacting protein 1-like</fullName>
    </submittedName>
</protein>
<reference evidence="6 8" key="3">
    <citation type="journal article" date="2014" name="Nature">
        <title>Elephant shark genome provides unique insights into gnathostome evolution.</title>
        <authorList>
            <consortium name="International Elephant Shark Genome Sequencing Consortium"/>
            <person name="Venkatesh B."/>
            <person name="Lee A.P."/>
            <person name="Ravi V."/>
            <person name="Maurya A.K."/>
            <person name="Lian M.M."/>
            <person name="Swann J.B."/>
            <person name="Ohta Y."/>
            <person name="Flajnik M.F."/>
            <person name="Sutoh Y."/>
            <person name="Kasahara M."/>
            <person name="Hoon S."/>
            <person name="Gangu V."/>
            <person name="Roy S.W."/>
            <person name="Irimia M."/>
            <person name="Korzh V."/>
            <person name="Kondrychyn I."/>
            <person name="Lim Z.W."/>
            <person name="Tay B.H."/>
            <person name="Tohari S."/>
            <person name="Kong K.W."/>
            <person name="Ho S."/>
            <person name="Lorente-Galdos B."/>
            <person name="Quilez J."/>
            <person name="Marques-Bonet T."/>
            <person name="Raney B.J."/>
            <person name="Ingham P.W."/>
            <person name="Tay A."/>
            <person name="Hillier L.W."/>
            <person name="Minx P."/>
            <person name="Boehm T."/>
            <person name="Wilson R.K."/>
            <person name="Brenner S."/>
            <person name="Warren W.C."/>
        </authorList>
    </citation>
    <scope>NUCLEOTIDE SEQUENCE</scope>
    <source>
        <tissue evidence="6">Spleen</tissue>
    </source>
</reference>
<dbReference type="EMBL" id="JW872308">
    <property type="protein sequence ID" value="AFP04826.1"/>
    <property type="molecule type" value="mRNA"/>
</dbReference>
<evidence type="ECO:0000256" key="3">
    <source>
        <dbReference type="ARBA" id="ARBA00009488"/>
    </source>
</evidence>
<reference evidence="8" key="2">
    <citation type="journal article" date="2007" name="PLoS Biol.">
        <title>Survey sequencing and comparative analysis of the elephant shark (Callorhinchus milii) genome.</title>
        <authorList>
            <person name="Venkatesh B."/>
            <person name="Kirkness E.F."/>
            <person name="Loh Y.H."/>
            <person name="Halpern A.L."/>
            <person name="Lee A.P."/>
            <person name="Johnson J."/>
            <person name="Dandona N."/>
            <person name="Viswanathan L.D."/>
            <person name="Tay A."/>
            <person name="Venter J.C."/>
            <person name="Strausberg R.L."/>
            <person name="Brenner S."/>
        </authorList>
    </citation>
    <scope>NUCLEOTIDE SEQUENCE [LARGE SCALE GENOMIC DNA]</scope>
</reference>
<dbReference type="GO" id="GO:0046890">
    <property type="term" value="P:regulation of lipid biosynthetic process"/>
    <property type="evidence" value="ECO:0007669"/>
    <property type="project" value="TreeGrafter"/>
</dbReference>
<organism evidence="6">
    <name type="scientific">Callorhinchus milii</name>
    <name type="common">Ghost shark</name>
    <dbReference type="NCBI Taxonomy" id="7868"/>
    <lineage>
        <taxon>Eukaryota</taxon>
        <taxon>Metazoa</taxon>
        <taxon>Chordata</taxon>
        <taxon>Craniata</taxon>
        <taxon>Vertebrata</taxon>
        <taxon>Chondrichthyes</taxon>
        <taxon>Holocephali</taxon>
        <taxon>Chimaeriformes</taxon>
        <taxon>Callorhinchidae</taxon>
        <taxon>Callorhinchus</taxon>
    </lineage>
</organism>
<evidence type="ECO:0000256" key="4">
    <source>
        <dbReference type="ARBA" id="ARBA00022490"/>
    </source>
</evidence>
<accession>V9L0M9</accession>
<comment type="subcellular location">
    <subcellularLocation>
        <location evidence="2">Cytoplasm</location>
    </subcellularLocation>
    <subcellularLocation>
        <location evidence="1">Nucleus</location>
    </subcellularLocation>
</comment>
<keyword evidence="5" id="KW-0539">Nucleus</keyword>
<dbReference type="InterPro" id="IPR053719">
    <property type="entry name" value="Lipogen_MT_Stabilize_sf"/>
</dbReference>
<dbReference type="InterPro" id="IPR009786">
    <property type="entry name" value="Spot_14"/>
</dbReference>
<dbReference type="AlphaFoldDB" id="V9L0M9"/>
<keyword evidence="8" id="KW-1185">Reference proteome</keyword>
<comment type="similarity">
    <text evidence="3">Belongs to the SPOT14 family.</text>
</comment>
<sequence length="142" mass="16360">MMQNTDFKTNRHSLFNAMDRFITAATDMDETIMVPTLLRDLSLEEEDNPRNWNLSKHRDLYQSYQLLKSIRNDMEWGVLNGETNSNLEPRNTGEEAVEGGDLQGQFRHHLNGLFCILSKLTLQANHLTSRYQKEVGCNNLGS</sequence>
<dbReference type="PANTHER" id="PTHR14315:SF21">
    <property type="entry name" value="MID1-INTERACTING PROTEIN 1-LIKE"/>
    <property type="match status" value="1"/>
</dbReference>
<dbReference type="PANTHER" id="PTHR14315">
    <property type="entry name" value="SPOT14 FAMILY MEMBER"/>
    <property type="match status" value="1"/>
</dbReference>
<reference evidence="8" key="1">
    <citation type="journal article" date="2006" name="Science">
        <title>Ancient noncoding elements conserved in the human genome.</title>
        <authorList>
            <person name="Venkatesh B."/>
            <person name="Kirkness E.F."/>
            <person name="Loh Y.H."/>
            <person name="Halpern A.L."/>
            <person name="Lee A.P."/>
            <person name="Johnson J."/>
            <person name="Dandona N."/>
            <person name="Viswanathan L.D."/>
            <person name="Tay A."/>
            <person name="Venter J.C."/>
            <person name="Strausberg R.L."/>
            <person name="Brenner S."/>
        </authorList>
    </citation>
    <scope>NUCLEOTIDE SEQUENCE [LARGE SCALE GENOMIC DNA]</scope>
</reference>
<dbReference type="Proteomes" id="UP000314986">
    <property type="component" value="Unassembled WGS sequence"/>
</dbReference>
<evidence type="ECO:0000313" key="8">
    <source>
        <dbReference type="Proteomes" id="UP000314986"/>
    </source>
</evidence>
<evidence type="ECO:0000256" key="1">
    <source>
        <dbReference type="ARBA" id="ARBA00004123"/>
    </source>
</evidence>
<dbReference type="Pfam" id="PF07084">
    <property type="entry name" value="Spot_14"/>
    <property type="match status" value="1"/>
</dbReference>
<name>V9L0M9_CALMI</name>
<dbReference type="GO" id="GO:0005634">
    <property type="term" value="C:nucleus"/>
    <property type="evidence" value="ECO:0007669"/>
    <property type="project" value="UniProtKB-SubCell"/>
</dbReference>
<dbReference type="Ensembl" id="ENSCMIT00000009827.1">
    <property type="protein sequence ID" value="ENSCMIP00000009566.1"/>
    <property type="gene ID" value="ENSCMIG00000005074.1"/>
</dbReference>
<evidence type="ECO:0000256" key="5">
    <source>
        <dbReference type="ARBA" id="ARBA00023242"/>
    </source>
</evidence>
<keyword evidence="4" id="KW-0963">Cytoplasm</keyword>
<dbReference type="OMA" id="HQFHYHL"/>
<evidence type="ECO:0000256" key="2">
    <source>
        <dbReference type="ARBA" id="ARBA00004496"/>
    </source>
</evidence>
<proteinExistence type="evidence at transcript level"/>
<evidence type="ECO:0000313" key="7">
    <source>
        <dbReference type="Ensembl" id="ENSCMIP00000009566.1"/>
    </source>
</evidence>
<reference evidence="7" key="4">
    <citation type="submission" date="2025-05" db="UniProtKB">
        <authorList>
            <consortium name="Ensembl"/>
        </authorList>
    </citation>
    <scope>IDENTIFICATION</scope>
</reference>